<organism evidence="1 2">
    <name type="scientific">Parelaphostrongylus tenuis</name>
    <name type="common">Meningeal worm</name>
    <dbReference type="NCBI Taxonomy" id="148309"/>
    <lineage>
        <taxon>Eukaryota</taxon>
        <taxon>Metazoa</taxon>
        <taxon>Ecdysozoa</taxon>
        <taxon>Nematoda</taxon>
        <taxon>Chromadorea</taxon>
        <taxon>Rhabditida</taxon>
        <taxon>Rhabditina</taxon>
        <taxon>Rhabditomorpha</taxon>
        <taxon>Strongyloidea</taxon>
        <taxon>Metastrongylidae</taxon>
        <taxon>Parelaphostrongylus</taxon>
    </lineage>
</organism>
<gene>
    <name evidence="1" type="ORF">KIN20_023687</name>
</gene>
<keyword evidence="2" id="KW-1185">Reference proteome</keyword>
<dbReference type="AlphaFoldDB" id="A0AAD5N6T3"/>
<comment type="caution">
    <text evidence="1">The sequence shown here is derived from an EMBL/GenBank/DDBJ whole genome shotgun (WGS) entry which is preliminary data.</text>
</comment>
<dbReference type="EMBL" id="JAHQIW010004799">
    <property type="protein sequence ID" value="KAJ1363756.1"/>
    <property type="molecule type" value="Genomic_DNA"/>
</dbReference>
<dbReference type="Proteomes" id="UP001196413">
    <property type="component" value="Unassembled WGS sequence"/>
</dbReference>
<reference evidence="1" key="1">
    <citation type="submission" date="2021-06" db="EMBL/GenBank/DDBJ databases">
        <title>Parelaphostrongylus tenuis whole genome reference sequence.</title>
        <authorList>
            <person name="Garwood T.J."/>
            <person name="Larsen P.A."/>
            <person name="Fountain-Jones N.M."/>
            <person name="Garbe J.R."/>
            <person name="Macchietto M.G."/>
            <person name="Kania S.A."/>
            <person name="Gerhold R.W."/>
            <person name="Richards J.E."/>
            <person name="Wolf T.M."/>
        </authorList>
    </citation>
    <scope>NUCLEOTIDE SEQUENCE</scope>
    <source>
        <strain evidence="1">MNPRO001-30</strain>
        <tissue evidence="1">Meninges</tissue>
    </source>
</reference>
<sequence>MVLTESSISLVHRTLGQKSNALFMRSLRLREVFVWFSNNRQVDMVVKWIGTQIIGYARHFLMTTLPTPVPNESLTRDENYPIAYGIPTNAALKLLVRMDVSVNFGAILMRIIVFPRISRFGNIYNI</sequence>
<name>A0AAD5N6T3_PARTN</name>
<evidence type="ECO:0000313" key="2">
    <source>
        <dbReference type="Proteomes" id="UP001196413"/>
    </source>
</evidence>
<accession>A0AAD5N6T3</accession>
<proteinExistence type="predicted"/>
<protein>
    <submittedName>
        <fullName evidence="1">Uncharacterized protein</fullName>
    </submittedName>
</protein>
<evidence type="ECO:0000313" key="1">
    <source>
        <dbReference type="EMBL" id="KAJ1363756.1"/>
    </source>
</evidence>